<dbReference type="AlphaFoldDB" id="A0A6M3LZU7"/>
<name>A0A6M3LZU7_9ZZZZ</name>
<dbReference type="Pfam" id="PF19474">
    <property type="entry name" value="DUF6011"/>
    <property type="match status" value="1"/>
</dbReference>
<dbReference type="EMBL" id="MT143691">
    <property type="protein sequence ID" value="QJB00384.1"/>
    <property type="molecule type" value="Genomic_DNA"/>
</dbReference>
<sequence length="103" mass="11813">MSEETHCSVCGRLLTAPLSVKRGIGPVCWAKMHRNNTLEEYTEEGSMLATKNLLQRHQGTLTCKGCGQPIREGDLIVKRRVNNRARYYHQDYIYTEKKTEEAV</sequence>
<protein>
    <submittedName>
        <fullName evidence="1">Uncharacterized protein</fullName>
    </submittedName>
</protein>
<gene>
    <name evidence="1" type="ORF">MM171A00514_0020</name>
    <name evidence="2" type="ORF">MM171B00578_0009</name>
</gene>
<accession>A0A6M3LZU7</accession>
<organism evidence="1">
    <name type="scientific">viral metagenome</name>
    <dbReference type="NCBI Taxonomy" id="1070528"/>
    <lineage>
        <taxon>unclassified sequences</taxon>
        <taxon>metagenomes</taxon>
        <taxon>organismal metagenomes</taxon>
    </lineage>
</organism>
<dbReference type="EMBL" id="MT143858">
    <property type="protein sequence ID" value="QJB03725.1"/>
    <property type="molecule type" value="Genomic_DNA"/>
</dbReference>
<evidence type="ECO:0000313" key="2">
    <source>
        <dbReference type="EMBL" id="QJB03725.1"/>
    </source>
</evidence>
<evidence type="ECO:0000313" key="1">
    <source>
        <dbReference type="EMBL" id="QJB00384.1"/>
    </source>
</evidence>
<dbReference type="InterPro" id="IPR046053">
    <property type="entry name" value="DUF6011"/>
</dbReference>
<proteinExistence type="predicted"/>
<reference evidence="1" key="1">
    <citation type="submission" date="2020-03" db="EMBL/GenBank/DDBJ databases">
        <title>The deep terrestrial virosphere.</title>
        <authorList>
            <person name="Holmfeldt K."/>
            <person name="Nilsson E."/>
            <person name="Simone D."/>
            <person name="Lopez-Fernandez M."/>
            <person name="Wu X."/>
            <person name="de Brujin I."/>
            <person name="Lundin D."/>
            <person name="Andersson A."/>
            <person name="Bertilsson S."/>
            <person name="Dopson M."/>
        </authorList>
    </citation>
    <scope>NUCLEOTIDE SEQUENCE</scope>
    <source>
        <strain evidence="1">MM171A00514</strain>
        <strain evidence="2">MM171B00578</strain>
    </source>
</reference>